<protein>
    <recommendedName>
        <fullName evidence="1">HTH marR-type domain-containing protein</fullName>
    </recommendedName>
</protein>
<evidence type="ECO:0000313" key="2">
    <source>
        <dbReference type="EMBL" id="GAA1767895.1"/>
    </source>
</evidence>
<proteinExistence type="predicted"/>
<dbReference type="InterPro" id="IPR036390">
    <property type="entry name" value="WH_DNA-bd_sf"/>
</dbReference>
<organism evidence="2 3">
    <name type="scientific">Luedemannella helvata</name>
    <dbReference type="NCBI Taxonomy" id="349315"/>
    <lineage>
        <taxon>Bacteria</taxon>
        <taxon>Bacillati</taxon>
        <taxon>Actinomycetota</taxon>
        <taxon>Actinomycetes</taxon>
        <taxon>Micromonosporales</taxon>
        <taxon>Micromonosporaceae</taxon>
        <taxon>Luedemannella</taxon>
    </lineage>
</organism>
<name>A0ABN2KZ12_9ACTN</name>
<dbReference type="Pfam" id="PF12802">
    <property type="entry name" value="MarR_2"/>
    <property type="match status" value="1"/>
</dbReference>
<reference evidence="2 3" key="1">
    <citation type="journal article" date="2019" name="Int. J. Syst. Evol. Microbiol.">
        <title>The Global Catalogue of Microorganisms (GCM) 10K type strain sequencing project: providing services to taxonomists for standard genome sequencing and annotation.</title>
        <authorList>
            <consortium name="The Broad Institute Genomics Platform"/>
            <consortium name="The Broad Institute Genome Sequencing Center for Infectious Disease"/>
            <person name="Wu L."/>
            <person name="Ma J."/>
        </authorList>
    </citation>
    <scope>NUCLEOTIDE SEQUENCE [LARGE SCALE GENOMIC DNA]</scope>
    <source>
        <strain evidence="2 3">JCM 13249</strain>
    </source>
</reference>
<dbReference type="InterPro" id="IPR011991">
    <property type="entry name" value="ArsR-like_HTH"/>
</dbReference>
<dbReference type="SMART" id="SM00347">
    <property type="entry name" value="HTH_MARR"/>
    <property type="match status" value="1"/>
</dbReference>
<evidence type="ECO:0000313" key="3">
    <source>
        <dbReference type="Proteomes" id="UP001500655"/>
    </source>
</evidence>
<dbReference type="InterPro" id="IPR039422">
    <property type="entry name" value="MarR/SlyA-like"/>
</dbReference>
<feature type="domain" description="HTH marR-type" evidence="1">
    <location>
        <begin position="22"/>
        <end position="159"/>
    </location>
</feature>
<evidence type="ECO:0000259" key="1">
    <source>
        <dbReference type="PROSITE" id="PS50995"/>
    </source>
</evidence>
<dbReference type="EMBL" id="BAAALS010000024">
    <property type="protein sequence ID" value="GAA1767895.1"/>
    <property type="molecule type" value="Genomic_DNA"/>
</dbReference>
<dbReference type="InterPro" id="IPR036388">
    <property type="entry name" value="WH-like_DNA-bd_sf"/>
</dbReference>
<dbReference type="InterPro" id="IPR000835">
    <property type="entry name" value="HTH_MarR-typ"/>
</dbReference>
<dbReference type="Proteomes" id="UP001500655">
    <property type="component" value="Unassembled WGS sequence"/>
</dbReference>
<sequence length="180" mass="19783">MNETEVALAAWAQTGRDGITDQKAYVQAVATARYVIRKVVRIVDDVARERGFDPLAHQALIQIFGAGDQPLAVNQLAERLDIVPAFASRLVRDLEDRGLVRRQRTDEDRRMIRVVATPEAGPVLAEINDLVQAHAQLFHRQLTDDQRQAALVVFAFFVGVRSDSTIGETLRAGLGAAAKG</sequence>
<dbReference type="CDD" id="cd00090">
    <property type="entry name" value="HTH_ARSR"/>
    <property type="match status" value="1"/>
</dbReference>
<keyword evidence="3" id="KW-1185">Reference proteome</keyword>
<comment type="caution">
    <text evidence="2">The sequence shown here is derived from an EMBL/GenBank/DDBJ whole genome shotgun (WGS) entry which is preliminary data.</text>
</comment>
<dbReference type="RefSeq" id="WP_344085082.1">
    <property type="nucleotide sequence ID" value="NZ_BAAALS010000024.1"/>
</dbReference>
<dbReference type="PANTHER" id="PTHR33164:SF43">
    <property type="entry name" value="HTH-TYPE TRANSCRIPTIONAL REPRESSOR YETL"/>
    <property type="match status" value="1"/>
</dbReference>
<gene>
    <name evidence="2" type="ORF">GCM10009681_43680</name>
</gene>
<dbReference type="Gene3D" id="1.10.10.10">
    <property type="entry name" value="Winged helix-like DNA-binding domain superfamily/Winged helix DNA-binding domain"/>
    <property type="match status" value="1"/>
</dbReference>
<dbReference type="PANTHER" id="PTHR33164">
    <property type="entry name" value="TRANSCRIPTIONAL REGULATOR, MARR FAMILY"/>
    <property type="match status" value="1"/>
</dbReference>
<accession>A0ABN2KZ12</accession>
<dbReference type="PROSITE" id="PS50995">
    <property type="entry name" value="HTH_MARR_2"/>
    <property type="match status" value="1"/>
</dbReference>
<dbReference type="SUPFAM" id="SSF46785">
    <property type="entry name" value="Winged helix' DNA-binding domain"/>
    <property type="match status" value="1"/>
</dbReference>